<feature type="compositionally biased region" description="Polar residues" evidence="3">
    <location>
        <begin position="246"/>
        <end position="256"/>
    </location>
</feature>
<dbReference type="Proteomes" id="UP000035034">
    <property type="component" value="Unassembled WGS sequence"/>
</dbReference>
<keyword evidence="2" id="KW-0456">Lyase</keyword>
<accession>H0R0S1</accession>
<sequence>MSKMVRPALLLVAHGSRDDRFVVTAEQIRDAVAGELPGVAVELSYLDLNAPLVGDALATLGPRTDDVVVVPLLLGDGYHSRFDLPAILSAATRQRISLRTSQTPVVGDTSLVPALLSRLAEAGLRSNDGVLMCAVGSSDAGSDAQARRRAAELSERLKVPVEVVFATKPGEHDKELRSAVSRLEDARVDRIVLSPYFLSAGLLTERVIGKVLAYRPDSLVAAPIGEHRALIDAVTSNYRTALRGVSHSSGTSSQPGRDSLLHSF</sequence>
<feature type="region of interest" description="Disordered" evidence="3">
    <location>
        <begin position="244"/>
        <end position="264"/>
    </location>
</feature>
<organism evidence="4 5">
    <name type="scientific">Gordonia effusa NBRC 100432</name>
    <dbReference type="NCBI Taxonomy" id="1077974"/>
    <lineage>
        <taxon>Bacteria</taxon>
        <taxon>Bacillati</taxon>
        <taxon>Actinomycetota</taxon>
        <taxon>Actinomycetes</taxon>
        <taxon>Mycobacteriales</taxon>
        <taxon>Gordoniaceae</taxon>
        <taxon>Gordonia</taxon>
    </lineage>
</organism>
<dbReference type="EMBL" id="BAEH01000061">
    <property type="protein sequence ID" value="GAB18672.1"/>
    <property type="molecule type" value="Genomic_DNA"/>
</dbReference>
<dbReference type="Gene3D" id="3.40.50.1400">
    <property type="match status" value="2"/>
</dbReference>
<evidence type="ECO:0000313" key="4">
    <source>
        <dbReference type="EMBL" id="GAB18672.1"/>
    </source>
</evidence>
<proteinExistence type="predicted"/>
<dbReference type="RefSeq" id="WP_007318008.1">
    <property type="nucleotide sequence ID" value="NZ_BAEH01000061.1"/>
</dbReference>
<keyword evidence="1" id="KW-0479">Metal-binding</keyword>
<dbReference type="GO" id="GO:0016829">
    <property type="term" value="F:lyase activity"/>
    <property type="evidence" value="ECO:0007669"/>
    <property type="project" value="UniProtKB-KW"/>
</dbReference>
<evidence type="ECO:0000256" key="2">
    <source>
        <dbReference type="ARBA" id="ARBA00023239"/>
    </source>
</evidence>
<keyword evidence="5" id="KW-1185">Reference proteome</keyword>
<evidence type="ECO:0000256" key="3">
    <source>
        <dbReference type="SAM" id="MobiDB-lite"/>
    </source>
</evidence>
<reference evidence="4 5" key="1">
    <citation type="submission" date="2011-12" db="EMBL/GenBank/DDBJ databases">
        <title>Whole genome shotgun sequence of Gordonia effusa NBRC 100432.</title>
        <authorList>
            <person name="Yoshida I."/>
            <person name="Takarada H."/>
            <person name="Hosoyama A."/>
            <person name="Tsuchikane K."/>
            <person name="Katsumata H."/>
            <person name="Yamazaki S."/>
            <person name="Fujita N."/>
        </authorList>
    </citation>
    <scope>NUCLEOTIDE SEQUENCE [LARGE SCALE GENOMIC DNA]</scope>
    <source>
        <strain evidence="4 5">NBRC 100432</strain>
    </source>
</reference>
<dbReference type="PANTHER" id="PTHR33542:SF5">
    <property type="entry name" value="FERROCHELATASE CHE1"/>
    <property type="match status" value="1"/>
</dbReference>
<dbReference type="Pfam" id="PF01903">
    <property type="entry name" value="CbiX"/>
    <property type="match status" value="2"/>
</dbReference>
<dbReference type="AlphaFoldDB" id="H0R0S1"/>
<dbReference type="InterPro" id="IPR050963">
    <property type="entry name" value="Sirohydro_Cobaltochel/CbiX"/>
</dbReference>
<evidence type="ECO:0000256" key="1">
    <source>
        <dbReference type="ARBA" id="ARBA00022723"/>
    </source>
</evidence>
<dbReference type="PANTHER" id="PTHR33542">
    <property type="entry name" value="SIROHYDROCHLORIN FERROCHELATASE, CHLOROPLASTIC"/>
    <property type="match status" value="1"/>
</dbReference>
<protein>
    <submittedName>
        <fullName evidence="4">Putative ferrochelatase</fullName>
    </submittedName>
</protein>
<dbReference type="eggNOG" id="COG2138">
    <property type="taxonomic scope" value="Bacteria"/>
</dbReference>
<dbReference type="CDD" id="cd03416">
    <property type="entry name" value="CbiX_SirB_N"/>
    <property type="match status" value="1"/>
</dbReference>
<evidence type="ECO:0000313" key="5">
    <source>
        <dbReference type="Proteomes" id="UP000035034"/>
    </source>
</evidence>
<name>H0R0S1_9ACTN</name>
<dbReference type="STRING" id="1077974.GOEFS_061_00110"/>
<gene>
    <name evidence="4" type="ORF">GOEFS_061_00110</name>
</gene>
<dbReference type="SUPFAM" id="SSF53800">
    <property type="entry name" value="Chelatase"/>
    <property type="match status" value="1"/>
</dbReference>
<dbReference type="GO" id="GO:0046872">
    <property type="term" value="F:metal ion binding"/>
    <property type="evidence" value="ECO:0007669"/>
    <property type="project" value="UniProtKB-KW"/>
</dbReference>
<dbReference type="InterPro" id="IPR002762">
    <property type="entry name" value="CbiX-like"/>
</dbReference>
<comment type="caution">
    <text evidence="4">The sequence shown here is derived from an EMBL/GenBank/DDBJ whole genome shotgun (WGS) entry which is preliminary data.</text>
</comment>